<dbReference type="InterPro" id="IPR027417">
    <property type="entry name" value="P-loop_NTPase"/>
</dbReference>
<evidence type="ECO:0000256" key="2">
    <source>
        <dbReference type="ARBA" id="ARBA00022741"/>
    </source>
</evidence>
<proteinExistence type="predicted"/>
<keyword evidence="6" id="KW-0472">Membrane</keyword>
<dbReference type="KEGG" id="halc:EY643_10680"/>
<keyword evidence="4" id="KW-0067">ATP-binding</keyword>
<evidence type="ECO:0000256" key="1">
    <source>
        <dbReference type="ARBA" id="ARBA00022448"/>
    </source>
</evidence>
<dbReference type="Gene3D" id="3.40.50.300">
    <property type="entry name" value="P-loop containing nucleotide triphosphate hydrolases"/>
    <property type="match status" value="1"/>
</dbReference>
<dbReference type="PANTHER" id="PTHR43499:SF1">
    <property type="entry name" value="ABC TRANSPORTER I FAMILY MEMBER 1"/>
    <property type="match status" value="1"/>
</dbReference>
<evidence type="ECO:0000256" key="4">
    <source>
        <dbReference type="ARBA" id="ARBA00022840"/>
    </source>
</evidence>
<keyword evidence="9" id="KW-1185">Reference proteome</keyword>
<dbReference type="PANTHER" id="PTHR43499">
    <property type="entry name" value="ABC TRANSPORTER I FAMILY MEMBER 1"/>
    <property type="match status" value="1"/>
</dbReference>
<dbReference type="EMBL" id="CP036422">
    <property type="protein sequence ID" value="QFU76090.1"/>
    <property type="molecule type" value="Genomic_DNA"/>
</dbReference>
<dbReference type="GO" id="GO:0005524">
    <property type="term" value="F:ATP binding"/>
    <property type="evidence" value="ECO:0007669"/>
    <property type="project" value="UniProtKB-KW"/>
</dbReference>
<evidence type="ECO:0000259" key="7">
    <source>
        <dbReference type="PROSITE" id="PS50893"/>
    </source>
</evidence>
<protein>
    <submittedName>
        <fullName evidence="8">Cytochrome c biogenesis heme-transporting ATPase CcmA</fullName>
    </submittedName>
</protein>
<dbReference type="OrthoDB" id="9800654at2"/>
<gene>
    <name evidence="8" type="primary">ccmA</name>
    <name evidence="8" type="ORF">EY643_10680</name>
</gene>
<dbReference type="InterPro" id="IPR005895">
    <property type="entry name" value="ABC_transptr_haem_export_CcmA"/>
</dbReference>
<evidence type="ECO:0000256" key="5">
    <source>
        <dbReference type="ARBA" id="ARBA00022967"/>
    </source>
</evidence>
<dbReference type="NCBIfam" id="TIGR01189">
    <property type="entry name" value="ccmA"/>
    <property type="match status" value="1"/>
</dbReference>
<name>A0A5P9NJT0_9GAMM</name>
<dbReference type="RefSeq" id="WP_152662195.1">
    <property type="nucleotide sequence ID" value="NZ_CP036422.1"/>
</dbReference>
<evidence type="ECO:0000313" key="9">
    <source>
        <dbReference type="Proteomes" id="UP000326287"/>
    </source>
</evidence>
<keyword evidence="1" id="KW-0813">Transport</keyword>
<accession>A0A5P9NJT0</accession>
<dbReference type="InterPro" id="IPR003593">
    <property type="entry name" value="AAA+_ATPase"/>
</dbReference>
<dbReference type="GO" id="GO:0022857">
    <property type="term" value="F:transmembrane transporter activity"/>
    <property type="evidence" value="ECO:0007669"/>
    <property type="project" value="InterPro"/>
</dbReference>
<dbReference type="InterPro" id="IPR003439">
    <property type="entry name" value="ABC_transporter-like_ATP-bd"/>
</dbReference>
<dbReference type="PROSITE" id="PS50893">
    <property type="entry name" value="ABC_TRANSPORTER_2"/>
    <property type="match status" value="1"/>
</dbReference>
<dbReference type="GO" id="GO:0016887">
    <property type="term" value="F:ATP hydrolysis activity"/>
    <property type="evidence" value="ECO:0007669"/>
    <property type="project" value="InterPro"/>
</dbReference>
<keyword evidence="5" id="KW-1278">Translocase</keyword>
<evidence type="ECO:0000256" key="3">
    <source>
        <dbReference type="ARBA" id="ARBA00022748"/>
    </source>
</evidence>
<dbReference type="Pfam" id="PF00005">
    <property type="entry name" value="ABC_tran"/>
    <property type="match status" value="1"/>
</dbReference>
<keyword evidence="2" id="KW-0547">Nucleotide-binding</keyword>
<sequence length="205" mass="21888">MTDAAPSAPLLTAESLSLERGGRQLFRDLSFVIEAGQLVQIEGANGAGKTSLLRILAGLSRYGFEGEVTRHAPMLYLGHQSGVKGMLTPRENLAWHVSGEGTFSRGAIDEALEKVGLFGYEDVPSNALSAGQHRRVNLARLYLSTSPLWLLDEPFTAIDVGGVAELEALKVAHVKSGGAIVLTSHQALNTDHPVHRLSLTEGLLV</sequence>
<dbReference type="SUPFAM" id="SSF52540">
    <property type="entry name" value="P-loop containing nucleoside triphosphate hydrolases"/>
    <property type="match status" value="1"/>
</dbReference>
<evidence type="ECO:0000313" key="8">
    <source>
        <dbReference type="EMBL" id="QFU76090.1"/>
    </source>
</evidence>
<dbReference type="GO" id="GO:0017004">
    <property type="term" value="P:cytochrome complex assembly"/>
    <property type="evidence" value="ECO:0007669"/>
    <property type="project" value="UniProtKB-KW"/>
</dbReference>
<dbReference type="NCBIfam" id="NF010061">
    <property type="entry name" value="PRK13538.1"/>
    <property type="match status" value="1"/>
</dbReference>
<reference evidence="8 9" key="1">
    <citation type="submission" date="2019-02" db="EMBL/GenBank/DDBJ databases">
        <authorList>
            <person name="Li S.-H."/>
        </authorList>
    </citation>
    <scope>NUCLEOTIDE SEQUENCE [LARGE SCALE GENOMIC DNA]</scope>
    <source>
        <strain evidence="8 9">IMCC14385</strain>
    </source>
</reference>
<feature type="domain" description="ABC transporter" evidence="7">
    <location>
        <begin position="11"/>
        <end position="205"/>
    </location>
</feature>
<organism evidence="8 9">
    <name type="scientific">Halioglobus maricola</name>
    <dbReference type="NCBI Taxonomy" id="2601894"/>
    <lineage>
        <taxon>Bacteria</taxon>
        <taxon>Pseudomonadati</taxon>
        <taxon>Pseudomonadota</taxon>
        <taxon>Gammaproteobacteria</taxon>
        <taxon>Cellvibrionales</taxon>
        <taxon>Halieaceae</taxon>
        <taxon>Halioglobus</taxon>
    </lineage>
</organism>
<dbReference type="AlphaFoldDB" id="A0A5P9NJT0"/>
<dbReference type="Proteomes" id="UP000326287">
    <property type="component" value="Chromosome"/>
</dbReference>
<keyword evidence="3" id="KW-0201">Cytochrome c-type biogenesis</keyword>
<evidence type="ECO:0000256" key="6">
    <source>
        <dbReference type="ARBA" id="ARBA00023136"/>
    </source>
</evidence>
<dbReference type="SMART" id="SM00382">
    <property type="entry name" value="AAA"/>
    <property type="match status" value="1"/>
</dbReference>